<feature type="domain" description="HTH tetR-type" evidence="3">
    <location>
        <begin position="13"/>
        <end position="73"/>
    </location>
</feature>
<dbReference type="KEGG" id="lzh:D1B17_06445"/>
<evidence type="ECO:0000313" key="4">
    <source>
        <dbReference type="EMBL" id="AYE38290.1"/>
    </source>
</evidence>
<organism evidence="4 5">
    <name type="scientific">Companilactobacillus zhachilii</name>
    <dbReference type="NCBI Taxonomy" id="2304606"/>
    <lineage>
        <taxon>Bacteria</taxon>
        <taxon>Bacillati</taxon>
        <taxon>Bacillota</taxon>
        <taxon>Bacilli</taxon>
        <taxon>Lactobacillales</taxon>
        <taxon>Lactobacillaceae</taxon>
        <taxon>Companilactobacillus</taxon>
    </lineage>
</organism>
<dbReference type="OrthoDB" id="9810250at2"/>
<dbReference type="InterPro" id="IPR050624">
    <property type="entry name" value="HTH-type_Tx_Regulator"/>
</dbReference>
<evidence type="ECO:0000259" key="3">
    <source>
        <dbReference type="PROSITE" id="PS50977"/>
    </source>
</evidence>
<name>A0A386PV02_9LACO</name>
<dbReference type="GO" id="GO:0003677">
    <property type="term" value="F:DNA binding"/>
    <property type="evidence" value="ECO:0007669"/>
    <property type="project" value="UniProtKB-UniRule"/>
</dbReference>
<dbReference type="Gene3D" id="1.10.357.10">
    <property type="entry name" value="Tetracycline Repressor, domain 2"/>
    <property type="match status" value="1"/>
</dbReference>
<dbReference type="AlphaFoldDB" id="A0A386PV02"/>
<gene>
    <name evidence="4" type="ORF">D1B17_06445</name>
</gene>
<evidence type="ECO:0000256" key="2">
    <source>
        <dbReference type="PROSITE-ProRule" id="PRU00335"/>
    </source>
</evidence>
<dbReference type="PANTHER" id="PTHR43479">
    <property type="entry name" value="ACREF/ENVCD OPERON REPRESSOR-RELATED"/>
    <property type="match status" value="1"/>
</dbReference>
<dbReference type="InterPro" id="IPR001647">
    <property type="entry name" value="HTH_TetR"/>
</dbReference>
<dbReference type="SUPFAM" id="SSF46689">
    <property type="entry name" value="Homeodomain-like"/>
    <property type="match status" value="1"/>
</dbReference>
<dbReference type="InterPro" id="IPR009057">
    <property type="entry name" value="Homeodomain-like_sf"/>
</dbReference>
<dbReference type="EMBL" id="CP031933">
    <property type="protein sequence ID" value="AYE38290.1"/>
    <property type="molecule type" value="Genomic_DNA"/>
</dbReference>
<evidence type="ECO:0000256" key="1">
    <source>
        <dbReference type="ARBA" id="ARBA00023125"/>
    </source>
</evidence>
<proteinExistence type="predicted"/>
<reference evidence="5" key="1">
    <citation type="submission" date="2018-08" db="EMBL/GenBank/DDBJ databases">
        <title>Genome of Lactobacillus sp. HBUAS52074.</title>
        <authorList>
            <person name="Guo Z."/>
            <person name="Zhang Z.D."/>
        </authorList>
    </citation>
    <scope>NUCLEOTIDE SEQUENCE [LARGE SCALE GENOMIC DNA]</scope>
    <source>
        <strain evidence="5">HBUAS52074</strain>
    </source>
</reference>
<dbReference type="Proteomes" id="UP000267208">
    <property type="component" value="Chromosome"/>
</dbReference>
<dbReference type="Pfam" id="PF00440">
    <property type="entry name" value="TetR_N"/>
    <property type="match status" value="1"/>
</dbReference>
<sequence length="186" mass="22017">MTNINRKIDRRTLYTVQIVKDSFLKLVEENGYSKITVAKLCRRSDITRTTFYLHFDNITAVLNAVLDDALDFQLVSENGPFNDESFIPACQRVAKSGKYQALFMDSNLTEYIIGRIYSHEKDRMIPDIMKKTNLNQKDADLMFQYTLRGSFYVNYQHHWQRTADWKHDVKLMNYFVESGYKAFHER</sequence>
<dbReference type="RefSeq" id="WP_120142529.1">
    <property type="nucleotide sequence ID" value="NZ_CP031933.2"/>
</dbReference>
<dbReference type="PROSITE" id="PS50977">
    <property type="entry name" value="HTH_TETR_2"/>
    <property type="match status" value="1"/>
</dbReference>
<accession>A0A386PV02</accession>
<keyword evidence="5" id="KW-1185">Reference proteome</keyword>
<protein>
    <submittedName>
        <fullName evidence="4">TetR/AcrR family transcriptional regulator</fullName>
    </submittedName>
</protein>
<feature type="DNA-binding region" description="H-T-H motif" evidence="2">
    <location>
        <begin position="36"/>
        <end position="55"/>
    </location>
</feature>
<keyword evidence="1 2" id="KW-0238">DNA-binding</keyword>
<evidence type="ECO:0000313" key="5">
    <source>
        <dbReference type="Proteomes" id="UP000267208"/>
    </source>
</evidence>
<dbReference type="PANTHER" id="PTHR43479:SF7">
    <property type="entry name" value="TETR-FAMILY TRANSCRIPTIONAL REGULATOR"/>
    <property type="match status" value="1"/>
</dbReference>